<comment type="caution">
    <text evidence="2">The sequence shown here is derived from an EMBL/GenBank/DDBJ whole genome shotgun (WGS) entry which is preliminary data.</text>
</comment>
<gene>
    <name evidence="2" type="ORF">JJB07_09045</name>
</gene>
<organism evidence="2 3">
    <name type="scientific">Tumebacillus amylolyticus</name>
    <dbReference type="NCBI Taxonomy" id="2801339"/>
    <lineage>
        <taxon>Bacteria</taxon>
        <taxon>Bacillati</taxon>
        <taxon>Bacillota</taxon>
        <taxon>Bacilli</taxon>
        <taxon>Bacillales</taxon>
        <taxon>Alicyclobacillaceae</taxon>
        <taxon>Tumebacillus</taxon>
    </lineage>
</organism>
<protein>
    <submittedName>
        <fullName evidence="2">Zf-HC2 domain-containing protein</fullName>
    </submittedName>
</protein>
<evidence type="ECO:0000313" key="2">
    <source>
        <dbReference type="EMBL" id="MBL0386798.1"/>
    </source>
</evidence>
<keyword evidence="1" id="KW-1133">Transmembrane helix</keyword>
<dbReference type="Gene3D" id="1.10.10.1320">
    <property type="entry name" value="Anti-sigma factor, zinc-finger domain"/>
    <property type="match status" value="1"/>
</dbReference>
<reference evidence="2 3" key="1">
    <citation type="submission" date="2021-01" db="EMBL/GenBank/DDBJ databases">
        <title>Tumebacillus sp. strain ITR2 16S ribosomal RNA gene Genome sequencing and assembly.</title>
        <authorList>
            <person name="Kang M."/>
        </authorList>
    </citation>
    <scope>NUCLEOTIDE SEQUENCE [LARGE SCALE GENOMIC DNA]</scope>
    <source>
        <strain evidence="2 3">ITR2</strain>
    </source>
</reference>
<feature type="transmembrane region" description="Helical" evidence="1">
    <location>
        <begin position="76"/>
        <end position="98"/>
    </location>
</feature>
<accession>A0ABS1J947</accession>
<keyword evidence="1" id="KW-0812">Transmembrane</keyword>
<sequence length="273" mass="30676">MEFMIQRYYDGELVAEEETMLHAHLSGCVHCDREFREFGALFGDIGALQVQVAHRDILSQTLHRLEEAEQKRRMDVWWRGVAVAASVLIIAGTAFLNWTDSGKAVKHEVSAFFSQSQDHPKTPEQAVERPVTDVEHDRDQAYAALANIYTQVGFPLLELGDKRLQLDSTSLIGGDEKFMYQMVELEYTMAGETSNQTDTVYFLATPDSSMKDQAKSNVGHYVFSGEAQAGPFLWAKVGAHAITAEINGVFYQIFSPFLSTQDLLKIAETIQKR</sequence>
<evidence type="ECO:0000256" key="1">
    <source>
        <dbReference type="SAM" id="Phobius"/>
    </source>
</evidence>
<dbReference type="InterPro" id="IPR041916">
    <property type="entry name" value="Anti_sigma_zinc_sf"/>
</dbReference>
<dbReference type="Proteomes" id="UP000602284">
    <property type="component" value="Unassembled WGS sequence"/>
</dbReference>
<keyword evidence="3" id="KW-1185">Reference proteome</keyword>
<name>A0ABS1J947_9BACL</name>
<evidence type="ECO:0000313" key="3">
    <source>
        <dbReference type="Proteomes" id="UP000602284"/>
    </source>
</evidence>
<dbReference type="EMBL" id="JAEQNB010000002">
    <property type="protein sequence ID" value="MBL0386798.1"/>
    <property type="molecule type" value="Genomic_DNA"/>
</dbReference>
<keyword evidence="1" id="KW-0472">Membrane</keyword>
<proteinExistence type="predicted"/>